<evidence type="ECO:0000256" key="1">
    <source>
        <dbReference type="SAM" id="SignalP"/>
    </source>
</evidence>
<evidence type="ECO:0000259" key="2">
    <source>
        <dbReference type="Pfam" id="PF04264"/>
    </source>
</evidence>
<dbReference type="AlphaFoldDB" id="A0A6S6UDN0"/>
<evidence type="ECO:0000313" key="3">
    <source>
        <dbReference type="EMBL" id="CAA6826278.1"/>
    </source>
</evidence>
<reference evidence="3" key="1">
    <citation type="submission" date="2020-01" db="EMBL/GenBank/DDBJ databases">
        <authorList>
            <person name="Meier V. D."/>
            <person name="Meier V D."/>
        </authorList>
    </citation>
    <scope>NUCLEOTIDE SEQUENCE</scope>
    <source>
        <strain evidence="3">HLG_WM_MAG_10</strain>
    </source>
</reference>
<organism evidence="3">
    <name type="scientific">uncultured Aureispira sp</name>
    <dbReference type="NCBI Taxonomy" id="1331704"/>
    <lineage>
        <taxon>Bacteria</taxon>
        <taxon>Pseudomonadati</taxon>
        <taxon>Bacteroidota</taxon>
        <taxon>Saprospiria</taxon>
        <taxon>Saprospirales</taxon>
        <taxon>Saprospiraceae</taxon>
        <taxon>Aureispira</taxon>
        <taxon>environmental samples</taxon>
    </lineage>
</organism>
<sequence>MPKYITFLLILLSFSTIAQQNTDEELIIFVQKSTDSPFTLDNVNALEAYLLERNITTKIIDIDKTGAPKEVGYTPFIVYRNHIGRKIFKGRYTSHKRLLNFIRTVRRLPIEEVDYKEENVFVWEHERSKLVIKLKITDPKGVLPLGFTLDKFKREYLKGLKEGFAPATYQKAISVSNSDELIYCNFYPYLAKNGKVYVSSEIHSHYDCHTPIYQQFDPAASGASVSKAFSAAAKGSLAEIQRQVVESTLGDAMNYTKNENITPWEALKLSVLKAAEKSDQTDFPTIELPKEWIVAGPIDENTPILAFNFPPPLRHYGGEFTAATGNISFNEGQDLETAIGKFVVKVASIDMGEDELTEAVTESMLYVDKHPTATLVFKKVIGDHLNLSLGRVTTATVQANLTILGKTAPVLATAQFEPILDENGALRLQIYAQFSIDNLKGSYTVAGPDGPAEANNKMLFRVNLLMKGKE</sequence>
<accession>A0A6S6UDN0</accession>
<dbReference type="InterPro" id="IPR007372">
    <property type="entry name" value="Lipid/polyisoprenoid-bd_YceI"/>
</dbReference>
<feature type="domain" description="Lipid/polyisoprenoid-binding YceI-like" evidence="2">
    <location>
        <begin position="316"/>
        <end position="418"/>
    </location>
</feature>
<feature type="chain" id="PRO_5028222918" description="Lipid/polyisoprenoid-binding YceI-like domain-containing protein" evidence="1">
    <location>
        <begin position="19"/>
        <end position="470"/>
    </location>
</feature>
<dbReference type="Pfam" id="PF04264">
    <property type="entry name" value="YceI"/>
    <property type="match status" value="1"/>
</dbReference>
<dbReference type="Gene3D" id="2.40.128.110">
    <property type="entry name" value="Lipid/polyisoprenoid-binding, YceI-like"/>
    <property type="match status" value="1"/>
</dbReference>
<protein>
    <recommendedName>
        <fullName evidence="2">Lipid/polyisoprenoid-binding YceI-like domain-containing protein</fullName>
    </recommendedName>
</protein>
<dbReference type="SUPFAM" id="SSF101874">
    <property type="entry name" value="YceI-like"/>
    <property type="match status" value="1"/>
</dbReference>
<dbReference type="EMBL" id="CACVAQ010000377">
    <property type="protein sequence ID" value="CAA6826278.1"/>
    <property type="molecule type" value="Genomic_DNA"/>
</dbReference>
<proteinExistence type="predicted"/>
<gene>
    <name evidence="3" type="ORF">HELGO_WM50942</name>
</gene>
<dbReference type="InterPro" id="IPR036761">
    <property type="entry name" value="TTHA0802/YceI-like_sf"/>
</dbReference>
<name>A0A6S6UDN0_9BACT</name>
<keyword evidence="1" id="KW-0732">Signal</keyword>
<feature type="signal peptide" evidence="1">
    <location>
        <begin position="1"/>
        <end position="18"/>
    </location>
</feature>